<dbReference type="EMBL" id="KI925459">
    <property type="protein sequence ID" value="ETW80442.1"/>
    <property type="molecule type" value="Genomic_DNA"/>
</dbReference>
<feature type="region of interest" description="Disordered" evidence="1">
    <location>
        <begin position="306"/>
        <end position="360"/>
    </location>
</feature>
<sequence length="470" mass="51510">MSTVSEATSRPVEPVAPTTGAPIDPVPLSFPAVLRNPGLNSRFAHLHRGGDSEGRPAPAPVSNPTRREDREGKRWIRRKENARFVGNPHIAAPTKRDYAPVRPTTHPTFPVPLPPYLPRNVALPHAVPPPISPDTANAGRFSLSTRGMRRTLRKAGPRTQALVKAVENEIVGWLSEGGVVLQPDGTLTAGFEGLQFPGRAIGEQQGVREVERSPLKLVWWIEDDAWARYVVHCCARYYEVVSFSKDTSTHRLTHLLRPNVTRPDHAARAALMTPPATDLDLSSLSSYDSDILSSFSDILSDATHSDALSESENGGGPLSDIASDHEPLSDIASDAGAEADVERERAEERPHSPASVGSIYRDGMQDADVWSVDGDSELDRAIVALSVQDSPVSSVFPESMNQEETPRPRHGATYRRRVWDRNTRSASSPSRSPARRGPRRRMDTHILTSTARTGKAAGKGERSFYEYLFN</sequence>
<feature type="region of interest" description="Disordered" evidence="1">
    <location>
        <begin position="394"/>
        <end position="457"/>
    </location>
</feature>
<dbReference type="GeneID" id="20676983"/>
<evidence type="ECO:0000313" key="3">
    <source>
        <dbReference type="Proteomes" id="UP000030671"/>
    </source>
</evidence>
<evidence type="ECO:0000313" key="2">
    <source>
        <dbReference type="EMBL" id="ETW80442.1"/>
    </source>
</evidence>
<dbReference type="KEGG" id="hir:HETIRDRAFT_459276"/>
<dbReference type="RefSeq" id="XP_009547194.1">
    <property type="nucleotide sequence ID" value="XM_009548899.1"/>
</dbReference>
<accession>W4K3Q5</accession>
<gene>
    <name evidence="2" type="ORF">HETIRDRAFT_459276</name>
</gene>
<dbReference type="STRING" id="747525.W4K3Q5"/>
<dbReference type="eggNOG" id="ENOG502S8WT">
    <property type="taxonomic scope" value="Eukaryota"/>
</dbReference>
<organism evidence="2 3">
    <name type="scientific">Heterobasidion irregulare (strain TC 32-1)</name>
    <dbReference type="NCBI Taxonomy" id="747525"/>
    <lineage>
        <taxon>Eukaryota</taxon>
        <taxon>Fungi</taxon>
        <taxon>Dikarya</taxon>
        <taxon>Basidiomycota</taxon>
        <taxon>Agaricomycotina</taxon>
        <taxon>Agaricomycetes</taxon>
        <taxon>Russulales</taxon>
        <taxon>Bondarzewiaceae</taxon>
        <taxon>Heterobasidion</taxon>
        <taxon>Heterobasidion annosum species complex</taxon>
    </lineage>
</organism>
<protein>
    <submittedName>
        <fullName evidence="2">Uncharacterized protein</fullName>
    </submittedName>
</protein>
<dbReference type="AlphaFoldDB" id="W4K3Q5"/>
<keyword evidence="3" id="KW-1185">Reference proteome</keyword>
<proteinExistence type="predicted"/>
<evidence type="ECO:0000256" key="1">
    <source>
        <dbReference type="SAM" id="MobiDB-lite"/>
    </source>
</evidence>
<dbReference type="HOGENOM" id="CLU_041941_0_0_1"/>
<feature type="region of interest" description="Disordered" evidence="1">
    <location>
        <begin position="1"/>
        <end position="29"/>
    </location>
</feature>
<feature type="region of interest" description="Disordered" evidence="1">
    <location>
        <begin position="43"/>
        <end position="73"/>
    </location>
</feature>
<dbReference type="InParanoid" id="W4K3Q5"/>
<name>W4K3Q5_HETIT</name>
<dbReference type="Proteomes" id="UP000030671">
    <property type="component" value="Unassembled WGS sequence"/>
</dbReference>
<feature type="compositionally biased region" description="Basic and acidic residues" evidence="1">
    <location>
        <begin position="340"/>
        <end position="351"/>
    </location>
</feature>
<dbReference type="OrthoDB" id="10256743at2759"/>
<reference evidence="2 3" key="1">
    <citation type="journal article" date="2012" name="New Phytol.">
        <title>Insight into trade-off between wood decay and parasitism from the genome of a fungal forest pathogen.</title>
        <authorList>
            <person name="Olson A."/>
            <person name="Aerts A."/>
            <person name="Asiegbu F."/>
            <person name="Belbahri L."/>
            <person name="Bouzid O."/>
            <person name="Broberg A."/>
            <person name="Canback B."/>
            <person name="Coutinho P.M."/>
            <person name="Cullen D."/>
            <person name="Dalman K."/>
            <person name="Deflorio G."/>
            <person name="van Diepen L.T."/>
            <person name="Dunand C."/>
            <person name="Duplessis S."/>
            <person name="Durling M."/>
            <person name="Gonthier P."/>
            <person name="Grimwood J."/>
            <person name="Fossdal C.G."/>
            <person name="Hansson D."/>
            <person name="Henrissat B."/>
            <person name="Hietala A."/>
            <person name="Himmelstrand K."/>
            <person name="Hoffmeister D."/>
            <person name="Hogberg N."/>
            <person name="James T.Y."/>
            <person name="Karlsson M."/>
            <person name="Kohler A."/>
            <person name="Kues U."/>
            <person name="Lee Y.H."/>
            <person name="Lin Y.C."/>
            <person name="Lind M."/>
            <person name="Lindquist E."/>
            <person name="Lombard V."/>
            <person name="Lucas S."/>
            <person name="Lunden K."/>
            <person name="Morin E."/>
            <person name="Murat C."/>
            <person name="Park J."/>
            <person name="Raffaello T."/>
            <person name="Rouze P."/>
            <person name="Salamov A."/>
            <person name="Schmutz J."/>
            <person name="Solheim H."/>
            <person name="Stahlberg J."/>
            <person name="Velez H."/>
            <person name="de Vries R.P."/>
            <person name="Wiebenga A."/>
            <person name="Woodward S."/>
            <person name="Yakovlev I."/>
            <person name="Garbelotto M."/>
            <person name="Martin F."/>
            <person name="Grigoriev I.V."/>
            <person name="Stenlid J."/>
        </authorList>
    </citation>
    <scope>NUCLEOTIDE SEQUENCE [LARGE SCALE GENOMIC DNA]</scope>
    <source>
        <strain evidence="2 3">TC 32-1</strain>
    </source>
</reference>